<feature type="domain" description="HTH marR-type" evidence="5">
    <location>
        <begin position="34"/>
        <end position="169"/>
    </location>
</feature>
<evidence type="ECO:0000313" key="7">
    <source>
        <dbReference type="Proteomes" id="UP000218272"/>
    </source>
</evidence>
<name>A0A1E1F7V5_9SPHN</name>
<keyword evidence="7" id="KW-1185">Reference proteome</keyword>
<evidence type="ECO:0000256" key="3">
    <source>
        <dbReference type="ARBA" id="ARBA00023163"/>
    </source>
</evidence>
<dbReference type="GO" id="GO:0003700">
    <property type="term" value="F:DNA-binding transcription factor activity"/>
    <property type="evidence" value="ECO:0007669"/>
    <property type="project" value="InterPro"/>
</dbReference>
<evidence type="ECO:0000256" key="4">
    <source>
        <dbReference type="SAM" id="MobiDB-lite"/>
    </source>
</evidence>
<dbReference type="InterPro" id="IPR000835">
    <property type="entry name" value="HTH_MarR-typ"/>
</dbReference>
<dbReference type="PANTHER" id="PTHR33164">
    <property type="entry name" value="TRANSCRIPTIONAL REGULATOR, MARR FAMILY"/>
    <property type="match status" value="1"/>
</dbReference>
<dbReference type="AlphaFoldDB" id="A0A1E1F7V5"/>
<feature type="region of interest" description="Disordered" evidence="4">
    <location>
        <begin position="1"/>
        <end position="25"/>
    </location>
</feature>
<dbReference type="SMART" id="SM00347">
    <property type="entry name" value="HTH_MARR"/>
    <property type="match status" value="1"/>
</dbReference>
<dbReference type="PANTHER" id="PTHR33164:SF44">
    <property type="entry name" value="TRANSCRIPTIONAL REGULATORY PROTEIN"/>
    <property type="match status" value="1"/>
</dbReference>
<keyword evidence="2" id="KW-0238">DNA-binding</keyword>
<evidence type="ECO:0000256" key="2">
    <source>
        <dbReference type="ARBA" id="ARBA00023125"/>
    </source>
</evidence>
<dbReference type="KEGG" id="sclo:SCLO_2002340"/>
<keyword evidence="6" id="KW-0614">Plasmid</keyword>
<organism evidence="6 7">
    <name type="scientific">Sphingobium cloacae</name>
    <dbReference type="NCBI Taxonomy" id="120107"/>
    <lineage>
        <taxon>Bacteria</taxon>
        <taxon>Pseudomonadati</taxon>
        <taxon>Pseudomonadota</taxon>
        <taxon>Alphaproteobacteria</taxon>
        <taxon>Sphingomonadales</taxon>
        <taxon>Sphingomonadaceae</taxon>
        <taxon>Sphingobium</taxon>
    </lineage>
</organism>
<dbReference type="GO" id="GO:0003677">
    <property type="term" value="F:DNA binding"/>
    <property type="evidence" value="ECO:0007669"/>
    <property type="project" value="UniProtKB-KW"/>
</dbReference>
<dbReference type="PROSITE" id="PS50995">
    <property type="entry name" value="HTH_MARR_2"/>
    <property type="match status" value="1"/>
</dbReference>
<dbReference type="Proteomes" id="UP000218272">
    <property type="component" value="Plasmid pSCLO_2"/>
</dbReference>
<evidence type="ECO:0000256" key="1">
    <source>
        <dbReference type="ARBA" id="ARBA00023015"/>
    </source>
</evidence>
<dbReference type="RefSeq" id="WP_374297650.1">
    <property type="nucleotide sequence ID" value="NZ_AP017656.1"/>
</dbReference>
<gene>
    <name evidence="6" type="ORF">SCLO_2002340</name>
</gene>
<dbReference type="SUPFAM" id="SSF46785">
    <property type="entry name" value="Winged helix' DNA-binding domain"/>
    <property type="match status" value="1"/>
</dbReference>
<keyword evidence="3" id="KW-0804">Transcription</keyword>
<proteinExistence type="predicted"/>
<sequence length="183" mass="20643">MDGASSDSLAAMRGEGTDRVTAPLLPPPAQYLRDDAIRGGMDLMFFAHRSHLAHADAELATRTLGRAHHRALYFLGRYPEISVSELLDVLCVTKQSLGRVMRDLIDRGLVCGRVGERDRRQKLLSLTDEGRALEHALFEELRRNMANAYQAAGETAVTGYWIVMQHLMRGEARDQFRRLHSRQ</sequence>
<geneLocation type="plasmid" evidence="7">
    <name>psclo_2 dna</name>
</geneLocation>
<reference evidence="6 7" key="1">
    <citation type="submission" date="2016-10" db="EMBL/GenBank/DDBJ databases">
        <title>Complete Genome Sequence of the Nonylphenol-Degrading Bacterium Sphingobium cloacae JCM 10874T.</title>
        <authorList>
            <person name="Ootsuka M."/>
            <person name="Nishizawa T."/>
            <person name="Ohta H."/>
        </authorList>
    </citation>
    <scope>NUCLEOTIDE SEQUENCE [LARGE SCALE GENOMIC DNA]</scope>
    <source>
        <strain evidence="6 7">JCM 10874</strain>
        <plasmid evidence="7">psclo_2 dna</plasmid>
    </source>
</reference>
<dbReference type="InterPro" id="IPR036388">
    <property type="entry name" value="WH-like_DNA-bd_sf"/>
</dbReference>
<accession>A0A1E1F7V5</accession>
<evidence type="ECO:0000259" key="5">
    <source>
        <dbReference type="PROSITE" id="PS50995"/>
    </source>
</evidence>
<dbReference type="PROSITE" id="PS01117">
    <property type="entry name" value="HTH_MARR_1"/>
    <property type="match status" value="1"/>
</dbReference>
<evidence type="ECO:0000313" key="6">
    <source>
        <dbReference type="EMBL" id="BAV66567.1"/>
    </source>
</evidence>
<protein>
    <submittedName>
        <fullName evidence="6">MarR family transcriptional regulator</fullName>
    </submittedName>
</protein>
<dbReference type="InterPro" id="IPR023187">
    <property type="entry name" value="Tscrpt_reg_MarR-type_CS"/>
</dbReference>
<dbReference type="Gene3D" id="1.10.10.10">
    <property type="entry name" value="Winged helix-like DNA-binding domain superfamily/Winged helix DNA-binding domain"/>
    <property type="match status" value="1"/>
</dbReference>
<keyword evidence="1" id="KW-0805">Transcription regulation</keyword>
<dbReference type="InterPro" id="IPR036390">
    <property type="entry name" value="WH_DNA-bd_sf"/>
</dbReference>
<dbReference type="GO" id="GO:0006950">
    <property type="term" value="P:response to stress"/>
    <property type="evidence" value="ECO:0007669"/>
    <property type="project" value="TreeGrafter"/>
</dbReference>
<dbReference type="EMBL" id="AP017656">
    <property type="protein sequence ID" value="BAV66567.1"/>
    <property type="molecule type" value="Genomic_DNA"/>
</dbReference>
<dbReference type="InterPro" id="IPR039422">
    <property type="entry name" value="MarR/SlyA-like"/>
</dbReference>
<dbReference type="Pfam" id="PF12802">
    <property type="entry name" value="MarR_2"/>
    <property type="match status" value="1"/>
</dbReference>